<keyword evidence="3" id="KW-1003">Cell membrane</keyword>
<organism evidence="9 10">
    <name type="scientific">Rugosimonospora africana</name>
    <dbReference type="NCBI Taxonomy" id="556532"/>
    <lineage>
        <taxon>Bacteria</taxon>
        <taxon>Bacillati</taxon>
        <taxon>Actinomycetota</taxon>
        <taxon>Actinomycetes</taxon>
        <taxon>Micromonosporales</taxon>
        <taxon>Micromonosporaceae</taxon>
        <taxon>Rugosimonospora</taxon>
    </lineage>
</organism>
<feature type="transmembrane region" description="Helical" evidence="7">
    <location>
        <begin position="130"/>
        <end position="154"/>
    </location>
</feature>
<dbReference type="InterPro" id="IPR000515">
    <property type="entry name" value="MetI-like"/>
</dbReference>
<keyword evidence="4 7" id="KW-0812">Transmembrane</keyword>
<protein>
    <submittedName>
        <fullName evidence="9">Sugar ABC transporter permease</fullName>
    </submittedName>
</protein>
<comment type="similarity">
    <text evidence="7">Belongs to the binding-protein-dependent transport system permease family.</text>
</comment>
<evidence type="ECO:0000256" key="1">
    <source>
        <dbReference type="ARBA" id="ARBA00004651"/>
    </source>
</evidence>
<feature type="transmembrane region" description="Helical" evidence="7">
    <location>
        <begin position="295"/>
        <end position="314"/>
    </location>
</feature>
<reference evidence="9" key="1">
    <citation type="submission" date="2021-01" db="EMBL/GenBank/DDBJ databases">
        <title>Whole genome shotgun sequence of Rugosimonospora africana NBRC 104875.</title>
        <authorList>
            <person name="Komaki H."/>
            <person name="Tamura T."/>
        </authorList>
    </citation>
    <scope>NUCLEOTIDE SEQUENCE</scope>
    <source>
        <strain evidence="9">NBRC 104875</strain>
    </source>
</reference>
<dbReference type="InterPro" id="IPR035906">
    <property type="entry name" value="MetI-like_sf"/>
</dbReference>
<dbReference type="RefSeq" id="WP_203922024.1">
    <property type="nucleotide sequence ID" value="NZ_BONZ01000067.1"/>
</dbReference>
<keyword evidence="10" id="KW-1185">Reference proteome</keyword>
<evidence type="ECO:0000256" key="5">
    <source>
        <dbReference type="ARBA" id="ARBA00022989"/>
    </source>
</evidence>
<feature type="transmembrane region" description="Helical" evidence="7">
    <location>
        <begin position="95"/>
        <end position="118"/>
    </location>
</feature>
<dbReference type="GO" id="GO:0005886">
    <property type="term" value="C:plasma membrane"/>
    <property type="evidence" value="ECO:0007669"/>
    <property type="project" value="UniProtKB-SubCell"/>
</dbReference>
<evidence type="ECO:0000313" key="10">
    <source>
        <dbReference type="Proteomes" id="UP000642748"/>
    </source>
</evidence>
<dbReference type="GO" id="GO:0055085">
    <property type="term" value="P:transmembrane transport"/>
    <property type="evidence" value="ECO:0007669"/>
    <property type="project" value="InterPro"/>
</dbReference>
<evidence type="ECO:0000256" key="2">
    <source>
        <dbReference type="ARBA" id="ARBA00022448"/>
    </source>
</evidence>
<keyword evidence="2 7" id="KW-0813">Transport</keyword>
<feature type="domain" description="ABC transmembrane type-1" evidence="8">
    <location>
        <begin position="96"/>
        <end position="313"/>
    </location>
</feature>
<comment type="caution">
    <text evidence="9">The sequence shown here is derived from an EMBL/GenBank/DDBJ whole genome shotgun (WGS) entry which is preliminary data.</text>
</comment>
<dbReference type="PROSITE" id="PS50928">
    <property type="entry name" value="ABC_TM1"/>
    <property type="match status" value="1"/>
</dbReference>
<feature type="transmembrane region" description="Helical" evidence="7">
    <location>
        <begin position="240"/>
        <end position="257"/>
    </location>
</feature>
<name>A0A8J3QXV2_9ACTN</name>
<dbReference type="EMBL" id="BONZ01000067">
    <property type="protein sequence ID" value="GIH18526.1"/>
    <property type="molecule type" value="Genomic_DNA"/>
</dbReference>
<keyword evidence="5 7" id="KW-1133">Transmembrane helix</keyword>
<dbReference type="PANTHER" id="PTHR43005">
    <property type="entry name" value="BLR7065 PROTEIN"/>
    <property type="match status" value="1"/>
</dbReference>
<proteinExistence type="inferred from homology"/>
<feature type="transmembrane region" description="Helical" evidence="7">
    <location>
        <begin position="33"/>
        <end position="55"/>
    </location>
</feature>
<evidence type="ECO:0000256" key="6">
    <source>
        <dbReference type="ARBA" id="ARBA00023136"/>
    </source>
</evidence>
<accession>A0A8J3QXV2</accession>
<feature type="transmembrane region" description="Helical" evidence="7">
    <location>
        <begin position="187"/>
        <end position="209"/>
    </location>
</feature>
<dbReference type="Pfam" id="PF00528">
    <property type="entry name" value="BPD_transp_1"/>
    <property type="match status" value="1"/>
</dbReference>
<gene>
    <name evidence="9" type="ORF">Raf01_66980</name>
</gene>
<dbReference type="PANTHER" id="PTHR43005:SF1">
    <property type="entry name" value="SPERMIDINE_PUTRESCINE TRANSPORT SYSTEM PERMEASE PROTEIN"/>
    <property type="match status" value="1"/>
</dbReference>
<evidence type="ECO:0000256" key="7">
    <source>
        <dbReference type="RuleBase" id="RU363032"/>
    </source>
</evidence>
<dbReference type="Gene3D" id="1.10.3720.10">
    <property type="entry name" value="MetI-like"/>
    <property type="match status" value="1"/>
</dbReference>
<dbReference type="SUPFAM" id="SSF161098">
    <property type="entry name" value="MetI-like"/>
    <property type="match status" value="1"/>
</dbReference>
<evidence type="ECO:0000313" key="9">
    <source>
        <dbReference type="EMBL" id="GIH18526.1"/>
    </source>
</evidence>
<evidence type="ECO:0000256" key="3">
    <source>
        <dbReference type="ARBA" id="ARBA00022475"/>
    </source>
</evidence>
<keyword evidence="6 7" id="KW-0472">Membrane</keyword>
<sequence length="324" mass="35740">MSVDTSKAVVTGVVEPDGTGSTSRSRRRGGWNWAPAILLAPAGIVLAGVLGYPLVRLVINSFQDFGLRALFTGTTDWVGFANYQAIFKDQQFGPVLLRTGVFTLSLVIGCLVIGMAMAQMMTNLGKGIRTVLNFLLILAWALPTVSSTLVWQWLFQPVYGVFNWLITQVGWFGDYTSHRWTGSAGGAFTIVWLLIVWQSVPFVALTLYAGQSQIPAEFYEAAQLDGASNWRIYRSVTLPFLRPVLYLATILQIIWHFNTFNQLWILTQGGPDHGTTTLSIWAFQKAFASNSFGQGSAIAVVTAILLMILTGVYIRRLIRSGEMQ</sequence>
<dbReference type="AlphaFoldDB" id="A0A8J3QXV2"/>
<dbReference type="Proteomes" id="UP000642748">
    <property type="component" value="Unassembled WGS sequence"/>
</dbReference>
<dbReference type="CDD" id="cd06261">
    <property type="entry name" value="TM_PBP2"/>
    <property type="match status" value="1"/>
</dbReference>
<evidence type="ECO:0000256" key="4">
    <source>
        <dbReference type="ARBA" id="ARBA00022692"/>
    </source>
</evidence>
<evidence type="ECO:0000259" key="8">
    <source>
        <dbReference type="PROSITE" id="PS50928"/>
    </source>
</evidence>
<comment type="subcellular location">
    <subcellularLocation>
        <location evidence="1 7">Cell membrane</location>
        <topology evidence="1 7">Multi-pass membrane protein</topology>
    </subcellularLocation>
</comment>